<keyword evidence="10 18" id="KW-0472">Membrane</keyword>
<feature type="compositionally biased region" description="Basic and acidic residues" evidence="17">
    <location>
        <begin position="71"/>
        <end position="85"/>
    </location>
</feature>
<evidence type="ECO:0000256" key="1">
    <source>
        <dbReference type="ARBA" id="ARBA00004606"/>
    </source>
</evidence>
<evidence type="ECO:0000256" key="14">
    <source>
        <dbReference type="ARBA" id="ARBA00033263"/>
    </source>
</evidence>
<dbReference type="Pfam" id="PF00229">
    <property type="entry name" value="TNF"/>
    <property type="match status" value="1"/>
</dbReference>
<keyword evidence="8" id="KW-0735">Signal-anchor</keyword>
<keyword evidence="5" id="KW-0202">Cytokine</keyword>
<evidence type="ECO:0000256" key="17">
    <source>
        <dbReference type="SAM" id="MobiDB-lite"/>
    </source>
</evidence>
<dbReference type="GO" id="GO:0005164">
    <property type="term" value="F:tumor necrosis factor receptor binding"/>
    <property type="evidence" value="ECO:0007669"/>
    <property type="project" value="InterPro"/>
</dbReference>
<dbReference type="InterPro" id="IPR008983">
    <property type="entry name" value="Tumour_necrosis_fac-like_dom"/>
</dbReference>
<dbReference type="PRINTS" id="PR01234">
    <property type="entry name" value="TNECROSISFCT"/>
</dbReference>
<dbReference type="InterPro" id="IPR006053">
    <property type="entry name" value="TNF"/>
</dbReference>
<evidence type="ECO:0000259" key="19">
    <source>
        <dbReference type="PROSITE" id="PS50049"/>
    </source>
</evidence>
<evidence type="ECO:0000256" key="6">
    <source>
        <dbReference type="ARBA" id="ARBA00022692"/>
    </source>
</evidence>
<dbReference type="AlphaFoldDB" id="A0A3Q0T813"/>
<dbReference type="CDD" id="cd00184">
    <property type="entry name" value="TNF"/>
    <property type="match status" value="1"/>
</dbReference>
<feature type="region of interest" description="Disordered" evidence="17">
    <location>
        <begin position="65"/>
        <end position="85"/>
    </location>
</feature>
<comment type="subunit">
    <text evidence="16">Homotrimer, and heterotrimer of either two LTB and one LTA subunits or (less prevalent) two LTA and one LTB subunits. Interacts with TNFRSF14.</text>
</comment>
<dbReference type="SMART" id="SM00207">
    <property type="entry name" value="TNF"/>
    <property type="match status" value="1"/>
</dbReference>
<evidence type="ECO:0000256" key="11">
    <source>
        <dbReference type="ARBA" id="ARBA00023157"/>
    </source>
</evidence>
<keyword evidence="6 18" id="KW-0812">Transmembrane</keyword>
<reference evidence="20" key="2">
    <citation type="submission" date="2025-09" db="UniProtKB">
        <authorList>
            <consortium name="Ensembl"/>
        </authorList>
    </citation>
    <scope>IDENTIFICATION</scope>
</reference>
<evidence type="ECO:0000256" key="4">
    <source>
        <dbReference type="ARBA" id="ARBA00018403"/>
    </source>
</evidence>
<evidence type="ECO:0000256" key="2">
    <source>
        <dbReference type="ARBA" id="ARBA00008670"/>
    </source>
</evidence>
<evidence type="ECO:0000313" key="20">
    <source>
        <dbReference type="Ensembl" id="ENSACIP00000028315.1"/>
    </source>
</evidence>
<dbReference type="GO" id="GO:0001889">
    <property type="term" value="P:liver development"/>
    <property type="evidence" value="ECO:0007669"/>
    <property type="project" value="Ensembl"/>
</dbReference>
<dbReference type="GO" id="GO:0005125">
    <property type="term" value="F:cytokine activity"/>
    <property type="evidence" value="ECO:0007669"/>
    <property type="project" value="UniProtKB-KW"/>
</dbReference>
<keyword evidence="11" id="KW-1015">Disulfide bond</keyword>
<dbReference type="PRINTS" id="PR01236">
    <property type="entry name" value="TNFBETA"/>
</dbReference>
<dbReference type="InterPro" id="IPR002960">
    <property type="entry name" value="TNF_beta"/>
</dbReference>
<protein>
    <recommendedName>
        <fullName evidence="4">Lymphotoxin-alpha</fullName>
    </recommendedName>
    <alternativeName>
        <fullName evidence="12">TNF-alpha</fullName>
    </alternativeName>
    <alternativeName>
        <fullName evidence="13">TNF-beta</fullName>
    </alternativeName>
    <alternativeName>
        <fullName evidence="3">Tumor necrosis factor</fullName>
    </alternativeName>
    <alternativeName>
        <fullName evidence="14">Tumor necrosis factor ligand superfamily member 1</fullName>
    </alternativeName>
</protein>
<comment type="subcellular location">
    <subcellularLocation>
        <location evidence="1">Membrane</location>
        <topology evidence="1">Single-pass type II membrane protein</topology>
    </subcellularLocation>
</comment>
<dbReference type="InterPro" id="IPR006052">
    <property type="entry name" value="TNF_dom"/>
</dbReference>
<evidence type="ECO:0000256" key="18">
    <source>
        <dbReference type="SAM" id="Phobius"/>
    </source>
</evidence>
<sequence>MVAYTTTPVDVEAGAEAKTVVLVEKRSPAEWIWKGCSVLFIVGLCLGGVLLFACYWNRRPDMMTQSGQTEAPKEKNTADPTDPHHTLRWISSKAKAAIHLEGSDSNGQLEWRNGQGQAFAQGGFKLEDNKIIIPHTGLYFVYSQASFRVTCGNSGGDEEAERGLTALSHRIWRYSESIGSRSSLMSAVRSACQNTVQEDDFTDEQSWYNAIYLGAVFQLNKGDTLWTETNPLSELETEDGRTFFGVFAL</sequence>
<comment type="function">
    <text evidence="15">Cytokine that in its homotrimeric form binds to TNFRSF1A/TNFR1, TNFRSF1B/TNFBR and TNFRSF14/HVEM. In its heterotrimeric form with LTB binds to TNFRSF3/LTBR. Lymphotoxin is produced by lymphocytes and is cytotoxic for a wide range of tumor cells in vitro and in vivo.</text>
</comment>
<dbReference type="Ensembl" id="ENSACIT00000029064.1">
    <property type="protein sequence ID" value="ENSACIP00000028315.1"/>
    <property type="gene ID" value="ENSACIG00000021948.1"/>
</dbReference>
<evidence type="ECO:0000313" key="21">
    <source>
        <dbReference type="Proteomes" id="UP000261340"/>
    </source>
</evidence>
<proteinExistence type="inferred from homology"/>
<evidence type="ECO:0000256" key="15">
    <source>
        <dbReference type="ARBA" id="ARBA00046146"/>
    </source>
</evidence>
<evidence type="ECO:0000256" key="13">
    <source>
        <dbReference type="ARBA" id="ARBA00033253"/>
    </source>
</evidence>
<keyword evidence="9 18" id="KW-1133">Transmembrane helix</keyword>
<accession>A0A3Q0T813</accession>
<evidence type="ECO:0000256" key="9">
    <source>
        <dbReference type="ARBA" id="ARBA00022989"/>
    </source>
</evidence>
<evidence type="ECO:0000256" key="7">
    <source>
        <dbReference type="ARBA" id="ARBA00022729"/>
    </source>
</evidence>
<evidence type="ECO:0000256" key="16">
    <source>
        <dbReference type="ARBA" id="ARBA00046860"/>
    </source>
</evidence>
<dbReference type="PROSITE" id="PS50049">
    <property type="entry name" value="THD_2"/>
    <property type="match status" value="1"/>
</dbReference>
<dbReference type="GeneTree" id="ENSGT01060000248544"/>
<name>A0A3Q0T813_AMPCI</name>
<dbReference type="PANTHER" id="PTHR11471:SF23">
    <property type="entry name" value="TUMOR NECROSIS FACTOR"/>
    <property type="match status" value="1"/>
</dbReference>
<dbReference type="STRING" id="61819.ENSACIP00000028315"/>
<reference evidence="20" key="1">
    <citation type="submission" date="2025-08" db="UniProtKB">
        <authorList>
            <consortium name="Ensembl"/>
        </authorList>
    </citation>
    <scope>IDENTIFICATION</scope>
</reference>
<dbReference type="GO" id="GO:0006955">
    <property type="term" value="P:immune response"/>
    <property type="evidence" value="ECO:0007669"/>
    <property type="project" value="Ensembl"/>
</dbReference>
<comment type="similarity">
    <text evidence="2">Belongs to the tumor necrosis factor family.</text>
</comment>
<keyword evidence="7" id="KW-0732">Signal</keyword>
<keyword evidence="21" id="KW-1185">Reference proteome</keyword>
<dbReference type="GO" id="GO:0005615">
    <property type="term" value="C:extracellular space"/>
    <property type="evidence" value="ECO:0007669"/>
    <property type="project" value="UniProtKB-KW"/>
</dbReference>
<dbReference type="GO" id="GO:0016020">
    <property type="term" value="C:membrane"/>
    <property type="evidence" value="ECO:0007669"/>
    <property type="project" value="UniProtKB-SubCell"/>
</dbReference>
<dbReference type="Gene3D" id="2.60.120.40">
    <property type="match status" value="1"/>
</dbReference>
<evidence type="ECO:0000256" key="10">
    <source>
        <dbReference type="ARBA" id="ARBA00023136"/>
    </source>
</evidence>
<dbReference type="SUPFAM" id="SSF49842">
    <property type="entry name" value="TNF-like"/>
    <property type="match status" value="1"/>
</dbReference>
<feature type="domain" description="THD" evidence="19">
    <location>
        <begin position="96"/>
        <end position="249"/>
    </location>
</feature>
<evidence type="ECO:0000256" key="3">
    <source>
        <dbReference type="ARBA" id="ARBA00013893"/>
    </source>
</evidence>
<dbReference type="Proteomes" id="UP000261340">
    <property type="component" value="Unplaced"/>
</dbReference>
<dbReference type="GO" id="GO:0042742">
    <property type="term" value="P:defense response to bacterium"/>
    <property type="evidence" value="ECO:0007669"/>
    <property type="project" value="Ensembl"/>
</dbReference>
<feature type="transmembrane region" description="Helical" evidence="18">
    <location>
        <begin position="31"/>
        <end position="56"/>
    </location>
</feature>
<dbReference type="PANTHER" id="PTHR11471">
    <property type="entry name" value="TUMOR NECROSIS FACTOR FAMILY MEMBER"/>
    <property type="match status" value="1"/>
</dbReference>
<evidence type="ECO:0000256" key="8">
    <source>
        <dbReference type="ARBA" id="ARBA00022968"/>
    </source>
</evidence>
<evidence type="ECO:0000256" key="12">
    <source>
        <dbReference type="ARBA" id="ARBA00029751"/>
    </source>
</evidence>
<dbReference type="OMA" id="RSACQNV"/>
<evidence type="ECO:0000256" key="5">
    <source>
        <dbReference type="ARBA" id="ARBA00022514"/>
    </source>
</evidence>
<organism evidence="20 21">
    <name type="scientific">Amphilophus citrinellus</name>
    <name type="common">Midas cichlid</name>
    <name type="synonym">Cichlasoma citrinellum</name>
    <dbReference type="NCBI Taxonomy" id="61819"/>
    <lineage>
        <taxon>Eukaryota</taxon>
        <taxon>Metazoa</taxon>
        <taxon>Chordata</taxon>
        <taxon>Craniata</taxon>
        <taxon>Vertebrata</taxon>
        <taxon>Euteleostomi</taxon>
        <taxon>Actinopterygii</taxon>
        <taxon>Neopterygii</taxon>
        <taxon>Teleostei</taxon>
        <taxon>Neoteleostei</taxon>
        <taxon>Acanthomorphata</taxon>
        <taxon>Ovalentaria</taxon>
        <taxon>Cichlomorphae</taxon>
        <taxon>Cichliformes</taxon>
        <taxon>Cichlidae</taxon>
        <taxon>New World cichlids</taxon>
        <taxon>Cichlasomatinae</taxon>
        <taxon>Heroini</taxon>
        <taxon>Amphilophus</taxon>
    </lineage>
</organism>